<feature type="non-terminal residue" evidence="1">
    <location>
        <position position="1"/>
    </location>
</feature>
<feature type="non-terminal residue" evidence="1">
    <location>
        <position position="112"/>
    </location>
</feature>
<dbReference type="EMBL" id="GBHO01002602">
    <property type="protein sequence ID" value="JAG41002.1"/>
    <property type="molecule type" value="Transcribed_RNA"/>
</dbReference>
<dbReference type="AlphaFoldDB" id="A0A0A9Z6V6"/>
<reference evidence="1" key="1">
    <citation type="journal article" date="2014" name="PLoS ONE">
        <title>Transcriptome-Based Identification of ABC Transporters in the Western Tarnished Plant Bug Lygus hesperus.</title>
        <authorList>
            <person name="Hull J.J."/>
            <person name="Chaney K."/>
            <person name="Geib S.M."/>
            <person name="Fabrick J.A."/>
            <person name="Brent C.S."/>
            <person name="Walsh D."/>
            <person name="Lavine L.C."/>
        </authorList>
    </citation>
    <scope>NUCLEOTIDE SEQUENCE</scope>
</reference>
<protein>
    <submittedName>
        <fullName evidence="1">Na(+)/H(+) antiporter nhaA</fullName>
    </submittedName>
</protein>
<gene>
    <name evidence="1" type="primary">nhaA_0</name>
    <name evidence="1" type="ORF">CM83_51116</name>
</gene>
<organism evidence="1">
    <name type="scientific">Lygus hesperus</name>
    <name type="common">Western plant bug</name>
    <dbReference type="NCBI Taxonomy" id="30085"/>
    <lineage>
        <taxon>Eukaryota</taxon>
        <taxon>Metazoa</taxon>
        <taxon>Ecdysozoa</taxon>
        <taxon>Arthropoda</taxon>
        <taxon>Hexapoda</taxon>
        <taxon>Insecta</taxon>
        <taxon>Pterygota</taxon>
        <taxon>Neoptera</taxon>
        <taxon>Paraneoptera</taxon>
        <taxon>Hemiptera</taxon>
        <taxon>Heteroptera</taxon>
        <taxon>Panheteroptera</taxon>
        <taxon>Cimicomorpha</taxon>
        <taxon>Miridae</taxon>
        <taxon>Mirini</taxon>
        <taxon>Lygus</taxon>
    </lineage>
</organism>
<evidence type="ECO:0000313" key="1">
    <source>
        <dbReference type="EMBL" id="JAG41002.1"/>
    </source>
</evidence>
<sequence length="112" mass="13275">ECGSFQEICRFPEFLFWKSGNVLKILRGFTFSGPSMFELLLWSLDGAFQEWRYIIRIENLTLIPKMWSKVKIKWCKVEECEFKMEKHGLPENPLQKSYLENGMRQKYAVGGI</sequence>
<reference evidence="1" key="2">
    <citation type="submission" date="2014-07" db="EMBL/GenBank/DDBJ databases">
        <authorList>
            <person name="Hull J."/>
        </authorList>
    </citation>
    <scope>NUCLEOTIDE SEQUENCE</scope>
</reference>
<name>A0A0A9Z6V6_LYGHE</name>
<accession>A0A0A9Z6V6</accession>
<proteinExistence type="predicted"/>